<feature type="domain" description="MacB-like periplasmic core" evidence="10">
    <location>
        <begin position="27"/>
        <end position="238"/>
    </location>
</feature>
<keyword evidence="12" id="KW-1185">Reference proteome</keyword>
<dbReference type="STRING" id="1513271.XM47_10590"/>
<dbReference type="PANTHER" id="PTHR30489">
    <property type="entry name" value="LIPOPROTEIN-RELEASING SYSTEM TRANSMEMBRANE PROTEIN LOLE"/>
    <property type="match status" value="1"/>
</dbReference>
<dbReference type="OrthoDB" id="9808461at2"/>
<evidence type="ECO:0000256" key="1">
    <source>
        <dbReference type="ARBA" id="ARBA00004651"/>
    </source>
</evidence>
<feature type="transmembrane region" description="Helical" evidence="8">
    <location>
        <begin position="316"/>
        <end position="338"/>
    </location>
</feature>
<evidence type="ECO:0000256" key="2">
    <source>
        <dbReference type="ARBA" id="ARBA00005236"/>
    </source>
</evidence>
<gene>
    <name evidence="11" type="ORF">XM47_10590</name>
</gene>
<reference evidence="11 12" key="1">
    <citation type="submission" date="2015-04" db="EMBL/GenBank/DDBJ databases">
        <title>Draft Genome Sequence of the Novel Agar-Digesting Marine Bacterium Q1.</title>
        <authorList>
            <person name="Li Y."/>
            <person name="Li D."/>
            <person name="Chen G."/>
            <person name="Du Z."/>
        </authorList>
    </citation>
    <scope>NUCLEOTIDE SEQUENCE [LARGE SCALE GENOMIC DNA]</scope>
    <source>
        <strain evidence="11 12">Q1</strain>
    </source>
</reference>
<keyword evidence="6 8" id="KW-1133">Transmembrane helix</keyword>
<dbReference type="InterPro" id="IPR003838">
    <property type="entry name" value="ABC3_permease_C"/>
</dbReference>
<comment type="similarity">
    <text evidence="2">Belongs to the ABC-4 integral membrane protein family. LolC/E subfamily.</text>
</comment>
<evidence type="ECO:0000256" key="6">
    <source>
        <dbReference type="ARBA" id="ARBA00022989"/>
    </source>
</evidence>
<evidence type="ECO:0000259" key="9">
    <source>
        <dbReference type="Pfam" id="PF02687"/>
    </source>
</evidence>
<feature type="transmembrane region" description="Helical" evidence="8">
    <location>
        <begin position="22"/>
        <end position="48"/>
    </location>
</feature>
<dbReference type="GO" id="GO:0042953">
    <property type="term" value="P:lipoprotein transport"/>
    <property type="evidence" value="ECO:0007669"/>
    <property type="project" value="InterPro"/>
</dbReference>
<protein>
    <recommendedName>
        <fullName evidence="13">Cell division protein FtsX</fullName>
    </recommendedName>
</protein>
<dbReference type="GO" id="GO:0044874">
    <property type="term" value="P:lipoprotein localization to outer membrane"/>
    <property type="evidence" value="ECO:0007669"/>
    <property type="project" value="TreeGrafter"/>
</dbReference>
<dbReference type="PATRIC" id="fig|1513271.3.peg.2157"/>
<dbReference type="PANTHER" id="PTHR30489:SF8">
    <property type="entry name" value="LIPOPROTEIN-RELEASING SYSTEM TRANSMEMBRANE PROTEIN LOLC"/>
    <property type="match status" value="1"/>
</dbReference>
<evidence type="ECO:0008006" key="13">
    <source>
        <dbReference type="Google" id="ProtNLM"/>
    </source>
</evidence>
<evidence type="ECO:0000256" key="7">
    <source>
        <dbReference type="ARBA" id="ARBA00023136"/>
    </source>
</evidence>
<dbReference type="EMBL" id="LAZL01000015">
    <property type="protein sequence ID" value="KMT65174.1"/>
    <property type="molecule type" value="Genomic_DNA"/>
</dbReference>
<dbReference type="NCBIfam" id="TIGR02212">
    <property type="entry name" value="lolCE"/>
    <property type="match status" value="1"/>
</dbReference>
<dbReference type="Pfam" id="PF12704">
    <property type="entry name" value="MacB_PCD"/>
    <property type="match status" value="1"/>
</dbReference>
<feature type="transmembrane region" description="Helical" evidence="8">
    <location>
        <begin position="345"/>
        <end position="365"/>
    </location>
</feature>
<feature type="transmembrane region" description="Helical" evidence="8">
    <location>
        <begin position="274"/>
        <end position="296"/>
    </location>
</feature>
<accession>A0A0J8GV43</accession>
<comment type="caution">
    <text evidence="11">The sequence shown here is derived from an EMBL/GenBank/DDBJ whole genome shotgun (WGS) entry which is preliminary data.</text>
</comment>
<name>A0A0J8GV43_9ALTE</name>
<dbReference type="InterPro" id="IPR051447">
    <property type="entry name" value="Lipoprotein-release_system"/>
</dbReference>
<evidence type="ECO:0000256" key="5">
    <source>
        <dbReference type="ARBA" id="ARBA00022692"/>
    </source>
</evidence>
<dbReference type="RefSeq" id="WP_048692329.1">
    <property type="nucleotide sequence ID" value="NZ_KQ130490.1"/>
</dbReference>
<dbReference type="Proteomes" id="UP000037600">
    <property type="component" value="Unassembled WGS sequence"/>
</dbReference>
<evidence type="ECO:0000259" key="10">
    <source>
        <dbReference type="Pfam" id="PF12704"/>
    </source>
</evidence>
<evidence type="ECO:0000256" key="3">
    <source>
        <dbReference type="ARBA" id="ARBA00022448"/>
    </source>
</evidence>
<comment type="subcellular location">
    <subcellularLocation>
        <location evidence="1">Cell membrane</location>
        <topology evidence="1">Multi-pass membrane protein</topology>
    </subcellularLocation>
</comment>
<feature type="domain" description="ABC3 transporter permease C-terminal" evidence="9">
    <location>
        <begin position="275"/>
        <end position="404"/>
    </location>
</feature>
<keyword evidence="7 8" id="KW-0472">Membrane</keyword>
<keyword evidence="3" id="KW-0813">Transport</keyword>
<evidence type="ECO:0000313" key="12">
    <source>
        <dbReference type="Proteomes" id="UP000037600"/>
    </source>
</evidence>
<keyword evidence="5 8" id="KW-0812">Transmembrane</keyword>
<dbReference type="GO" id="GO:0098797">
    <property type="term" value="C:plasma membrane protein complex"/>
    <property type="evidence" value="ECO:0007669"/>
    <property type="project" value="TreeGrafter"/>
</dbReference>
<dbReference type="AlphaFoldDB" id="A0A0J8GV43"/>
<dbReference type="Pfam" id="PF02687">
    <property type="entry name" value="FtsX"/>
    <property type="match status" value="1"/>
</dbReference>
<feature type="transmembrane region" description="Helical" evidence="8">
    <location>
        <begin position="377"/>
        <end position="397"/>
    </location>
</feature>
<organism evidence="11 12">
    <name type="scientific">Catenovulum maritimum</name>
    <dbReference type="NCBI Taxonomy" id="1513271"/>
    <lineage>
        <taxon>Bacteria</taxon>
        <taxon>Pseudomonadati</taxon>
        <taxon>Pseudomonadota</taxon>
        <taxon>Gammaproteobacteria</taxon>
        <taxon>Alteromonadales</taxon>
        <taxon>Alteromonadaceae</taxon>
        <taxon>Catenovulum</taxon>
    </lineage>
</organism>
<evidence type="ECO:0000256" key="4">
    <source>
        <dbReference type="ARBA" id="ARBA00022475"/>
    </source>
</evidence>
<proteinExistence type="inferred from homology"/>
<keyword evidence="4" id="KW-1003">Cell membrane</keyword>
<evidence type="ECO:0000256" key="8">
    <source>
        <dbReference type="SAM" id="Phobius"/>
    </source>
</evidence>
<dbReference type="InterPro" id="IPR011925">
    <property type="entry name" value="LolCE_TM"/>
</dbReference>
<evidence type="ECO:0000313" key="11">
    <source>
        <dbReference type="EMBL" id="KMT65174.1"/>
    </source>
</evidence>
<sequence>MFYPLSLFIANRYSRSKQGNTFISFITFFSVAGISLGVMALITVISVMNGFESELKKRILGVIPHVVITTDTHPDTSFNFASKIADHELVAGATSYRQVMGLVQSSQDMKVISVQGIQPEQEALHSIIPANIISGSFDSLQARSYQVVIGQQLAMRLNLSLGDSVRLMLSEASVYTPMGRMPRQRKFVVSGIFDVGSDVDSNVVLVNYDDLSRMLGKVSRGQSSLRLYLNDAFDVSKVITWLGSEFEHIQIDANWQQDQGELFEAVKMEKNMMWLMLALIIAVATFNIVSALVMVVNDKQGEIASLKTMGLKAKTVIAIFVFQGMYKGCVGAIVGTILGLSLSYFLNDILHALSIGIFSVPAYAVQGLPVDINLQQVLTISLSAILMSFLATIYPAIRAANTNPAEILRYE</sequence>
<dbReference type="InterPro" id="IPR025857">
    <property type="entry name" value="MacB_PCD"/>
</dbReference>